<protein>
    <submittedName>
        <fullName evidence="1">Uncharacterized protein</fullName>
    </submittedName>
</protein>
<dbReference type="AlphaFoldDB" id="A0A8S1QQJ4"/>
<proteinExistence type="predicted"/>
<evidence type="ECO:0000313" key="2">
    <source>
        <dbReference type="Proteomes" id="UP000692954"/>
    </source>
</evidence>
<gene>
    <name evidence="1" type="ORF">PSON_ATCC_30995.1.T1140211</name>
</gene>
<accession>A0A8S1QQJ4</accession>
<reference evidence="1" key="1">
    <citation type="submission" date="2021-01" db="EMBL/GenBank/DDBJ databases">
        <authorList>
            <consortium name="Genoscope - CEA"/>
            <person name="William W."/>
        </authorList>
    </citation>
    <scope>NUCLEOTIDE SEQUENCE</scope>
</reference>
<dbReference type="Proteomes" id="UP000692954">
    <property type="component" value="Unassembled WGS sequence"/>
</dbReference>
<evidence type="ECO:0000313" key="1">
    <source>
        <dbReference type="EMBL" id="CAD8117751.1"/>
    </source>
</evidence>
<comment type="caution">
    <text evidence="1">The sequence shown here is derived from an EMBL/GenBank/DDBJ whole genome shotgun (WGS) entry which is preliminary data.</text>
</comment>
<name>A0A8S1QQJ4_9CILI</name>
<organism evidence="1 2">
    <name type="scientific">Paramecium sonneborni</name>
    <dbReference type="NCBI Taxonomy" id="65129"/>
    <lineage>
        <taxon>Eukaryota</taxon>
        <taxon>Sar</taxon>
        <taxon>Alveolata</taxon>
        <taxon>Ciliophora</taxon>
        <taxon>Intramacronucleata</taxon>
        <taxon>Oligohymenophorea</taxon>
        <taxon>Peniculida</taxon>
        <taxon>Parameciidae</taxon>
        <taxon>Paramecium</taxon>
    </lineage>
</organism>
<dbReference type="EMBL" id="CAJJDN010000114">
    <property type="protein sequence ID" value="CAD8117751.1"/>
    <property type="molecule type" value="Genomic_DNA"/>
</dbReference>
<sequence length="91" mass="11151">MKEQVREVGDFEYLYQFQITRCCMGKKNIHVDKFEEEIFPMIARLRDLTYSRQPKIDLEVTMQLRNKRDESIEEESKQILKDFHFSNCLLW</sequence>
<keyword evidence="2" id="KW-1185">Reference proteome</keyword>